<gene>
    <name evidence="1" type="primary">yuxK</name>
    <name evidence="1" type="ORF">CQU01_19440</name>
</gene>
<proteinExistence type="predicted"/>
<accession>A0A511UYJ2</accession>
<dbReference type="Pfam" id="PF04134">
    <property type="entry name" value="DCC1-like"/>
    <property type="match status" value="1"/>
</dbReference>
<protein>
    <recommendedName>
        <fullName evidence="3">Thiol-disulfide oxidoreductase</fullName>
    </recommendedName>
</protein>
<dbReference type="GO" id="GO:0015035">
    <property type="term" value="F:protein-disulfide reductase activity"/>
    <property type="evidence" value="ECO:0007669"/>
    <property type="project" value="InterPro"/>
</dbReference>
<dbReference type="PANTHER" id="PTHR33639">
    <property type="entry name" value="THIOL-DISULFIDE OXIDOREDUCTASE DCC"/>
    <property type="match status" value="1"/>
</dbReference>
<evidence type="ECO:0000313" key="1">
    <source>
        <dbReference type="EMBL" id="GEN31706.1"/>
    </source>
</evidence>
<comment type="caution">
    <text evidence="1">The sequence shown here is derived from an EMBL/GenBank/DDBJ whole genome shotgun (WGS) entry which is preliminary data.</text>
</comment>
<dbReference type="RefSeq" id="WP_146938093.1">
    <property type="nucleotide sequence ID" value="NZ_BJXW01000022.1"/>
</dbReference>
<keyword evidence="2" id="KW-1185">Reference proteome</keyword>
<dbReference type="Proteomes" id="UP000321491">
    <property type="component" value="Unassembled WGS sequence"/>
</dbReference>
<organism evidence="1 2">
    <name type="scientific">Cerasibacillus quisquiliarum</name>
    <dbReference type="NCBI Taxonomy" id="227865"/>
    <lineage>
        <taxon>Bacteria</taxon>
        <taxon>Bacillati</taxon>
        <taxon>Bacillota</taxon>
        <taxon>Bacilli</taxon>
        <taxon>Bacillales</taxon>
        <taxon>Bacillaceae</taxon>
        <taxon>Cerasibacillus</taxon>
    </lineage>
</organism>
<dbReference type="PANTHER" id="PTHR33639:SF2">
    <property type="entry name" value="DUF393 DOMAIN-CONTAINING PROTEIN"/>
    <property type="match status" value="1"/>
</dbReference>
<name>A0A511UYJ2_9BACI</name>
<sequence length="131" mass="15455">MSHIILFDGDCHFCNQSVQFIIKRDKKGRYTFASLQSEVGQTLLTTYGVPKETDSLVLIKNNRYYLESSAVLHICRHLTGLWKLLTICLVIPPAMRNSIYRVMAKNRYRWFGKRKSCQLFTEEMRERFLDL</sequence>
<dbReference type="AlphaFoldDB" id="A0A511UYJ2"/>
<dbReference type="EMBL" id="BJXW01000022">
    <property type="protein sequence ID" value="GEN31706.1"/>
    <property type="molecule type" value="Genomic_DNA"/>
</dbReference>
<evidence type="ECO:0008006" key="3">
    <source>
        <dbReference type="Google" id="ProtNLM"/>
    </source>
</evidence>
<reference evidence="1 2" key="1">
    <citation type="submission" date="2019-07" db="EMBL/GenBank/DDBJ databases">
        <title>Whole genome shotgun sequence of Cerasibacillus quisquiliarum NBRC 102429.</title>
        <authorList>
            <person name="Hosoyama A."/>
            <person name="Uohara A."/>
            <person name="Ohji S."/>
            <person name="Ichikawa N."/>
        </authorList>
    </citation>
    <scope>NUCLEOTIDE SEQUENCE [LARGE SCALE GENOMIC DNA]</scope>
    <source>
        <strain evidence="1 2">NBRC 102429</strain>
    </source>
</reference>
<dbReference type="InterPro" id="IPR007263">
    <property type="entry name" value="DCC1-like"/>
</dbReference>
<dbReference type="InterPro" id="IPR052927">
    <property type="entry name" value="DCC_oxidoreductase"/>
</dbReference>
<dbReference type="OrthoDB" id="9785438at2"/>
<evidence type="ECO:0000313" key="2">
    <source>
        <dbReference type="Proteomes" id="UP000321491"/>
    </source>
</evidence>